<dbReference type="Pfam" id="PF19054">
    <property type="entry name" value="DUF5753"/>
    <property type="match status" value="1"/>
</dbReference>
<sequence>MLKRPLGNAKVMRDQLDHLLDISEHRHITVQIVPYDNPCTDGLLSSFTIAELSDAPTAVSIESAGRGEVSAEHDLVSDIWAQYDRLRAQAFRPTDSLEKLKKARTQWND</sequence>
<keyword evidence="3" id="KW-1185">Reference proteome</keyword>
<dbReference type="RefSeq" id="WP_380829257.1">
    <property type="nucleotide sequence ID" value="NZ_JBHTCG010000017.1"/>
</dbReference>
<evidence type="ECO:0000313" key="2">
    <source>
        <dbReference type="EMBL" id="MFC7385307.1"/>
    </source>
</evidence>
<dbReference type="InterPro" id="IPR043917">
    <property type="entry name" value="DUF5753"/>
</dbReference>
<feature type="domain" description="DUF5753" evidence="1">
    <location>
        <begin position="1"/>
        <end position="101"/>
    </location>
</feature>
<organism evidence="2 3">
    <name type="scientific">Sphaerisporangium rhizosphaerae</name>
    <dbReference type="NCBI Taxonomy" id="2269375"/>
    <lineage>
        <taxon>Bacteria</taxon>
        <taxon>Bacillati</taxon>
        <taxon>Actinomycetota</taxon>
        <taxon>Actinomycetes</taxon>
        <taxon>Streptosporangiales</taxon>
        <taxon>Streptosporangiaceae</taxon>
        <taxon>Sphaerisporangium</taxon>
    </lineage>
</organism>
<gene>
    <name evidence="2" type="ORF">ACFQSB_24075</name>
</gene>
<protein>
    <submittedName>
        <fullName evidence="2">DUF5753 domain-containing protein</fullName>
    </submittedName>
</protein>
<comment type="caution">
    <text evidence="2">The sequence shown here is derived from an EMBL/GenBank/DDBJ whole genome shotgun (WGS) entry which is preliminary data.</text>
</comment>
<evidence type="ECO:0000259" key="1">
    <source>
        <dbReference type="Pfam" id="PF19054"/>
    </source>
</evidence>
<dbReference type="Proteomes" id="UP001596496">
    <property type="component" value="Unassembled WGS sequence"/>
</dbReference>
<accession>A0ABW2P6R1</accession>
<proteinExistence type="predicted"/>
<evidence type="ECO:0000313" key="3">
    <source>
        <dbReference type="Proteomes" id="UP001596496"/>
    </source>
</evidence>
<reference evidence="3" key="1">
    <citation type="journal article" date="2019" name="Int. J. Syst. Evol. Microbiol.">
        <title>The Global Catalogue of Microorganisms (GCM) 10K type strain sequencing project: providing services to taxonomists for standard genome sequencing and annotation.</title>
        <authorList>
            <consortium name="The Broad Institute Genomics Platform"/>
            <consortium name="The Broad Institute Genome Sequencing Center for Infectious Disease"/>
            <person name="Wu L."/>
            <person name="Ma J."/>
        </authorList>
    </citation>
    <scope>NUCLEOTIDE SEQUENCE [LARGE SCALE GENOMIC DNA]</scope>
    <source>
        <strain evidence="3">CECT 7649</strain>
    </source>
</reference>
<name>A0ABW2P6R1_9ACTN</name>
<dbReference type="EMBL" id="JBHTCG010000017">
    <property type="protein sequence ID" value="MFC7385307.1"/>
    <property type="molecule type" value="Genomic_DNA"/>
</dbReference>